<organism evidence="1 2">
    <name type="scientific">Carassius auratus</name>
    <name type="common">Goldfish</name>
    <dbReference type="NCBI Taxonomy" id="7957"/>
    <lineage>
        <taxon>Eukaryota</taxon>
        <taxon>Metazoa</taxon>
        <taxon>Chordata</taxon>
        <taxon>Craniata</taxon>
        <taxon>Vertebrata</taxon>
        <taxon>Euteleostomi</taxon>
        <taxon>Actinopterygii</taxon>
        <taxon>Neopterygii</taxon>
        <taxon>Teleostei</taxon>
        <taxon>Ostariophysi</taxon>
        <taxon>Cypriniformes</taxon>
        <taxon>Cyprinidae</taxon>
        <taxon>Cyprininae</taxon>
        <taxon>Carassius</taxon>
    </lineage>
</organism>
<dbReference type="CDD" id="cd17130">
    <property type="entry name" value="Ubl2_FAF1"/>
    <property type="match status" value="1"/>
</dbReference>
<accession>A0A6P6MVH5</accession>
<keyword evidence="1" id="KW-1185">Reference proteome</keyword>
<evidence type="ECO:0000313" key="1">
    <source>
        <dbReference type="Proteomes" id="UP000515129"/>
    </source>
</evidence>
<dbReference type="FunFam" id="3.10.20.90:FF:000089">
    <property type="entry name" value="Fas associated factor 1"/>
    <property type="match status" value="1"/>
</dbReference>
<proteinExistence type="predicted"/>
<reference evidence="2" key="1">
    <citation type="submission" date="2025-08" db="UniProtKB">
        <authorList>
            <consortium name="RefSeq"/>
        </authorList>
    </citation>
    <scope>IDENTIFICATION</scope>
    <source>
        <strain evidence="2">Wakin</strain>
        <tissue evidence="2">Muscle</tissue>
    </source>
</reference>
<dbReference type="InterPro" id="IPR029071">
    <property type="entry name" value="Ubiquitin-like_domsf"/>
</dbReference>
<dbReference type="GeneID" id="113071211"/>
<dbReference type="OrthoDB" id="1920064at2759"/>
<dbReference type="SUPFAM" id="SSF54236">
    <property type="entry name" value="Ubiquitin-like"/>
    <property type="match status" value="1"/>
</dbReference>
<dbReference type="Gene3D" id="3.10.20.90">
    <property type="entry name" value="Phosphatidylinositol 3-kinase Catalytic Subunit, Chain A, domain 1"/>
    <property type="match status" value="1"/>
</dbReference>
<sequence length="130" mass="14357">MLPSLFSPLLPSLSFTSAQPGSSEQNYLLIISHREAQRDYSLNFPASKTIQEVKRNISDLTNIPVRHQQWDGWPATASDDSITLAASGISYPCHHLTVCRRSSPALTVDQTDEIVHMVSDSDGDDFEDAP</sequence>
<gene>
    <name evidence="2" type="primary">LOC113071211</name>
</gene>
<protein>
    <submittedName>
        <fullName evidence="2">FAS-associated factor 1-like</fullName>
    </submittedName>
</protein>
<dbReference type="KEGG" id="caua:113071211"/>
<name>A0A6P6MVH5_CARAU</name>
<evidence type="ECO:0000313" key="2">
    <source>
        <dbReference type="RefSeq" id="XP_026100359.1"/>
    </source>
</evidence>
<dbReference type="AlphaFoldDB" id="A0A6P6MVH5"/>
<dbReference type="Proteomes" id="UP000515129">
    <property type="component" value="Unplaced"/>
</dbReference>
<dbReference type="RefSeq" id="XP_026100359.1">
    <property type="nucleotide sequence ID" value="XM_026244574.1"/>
</dbReference>